<evidence type="ECO:0000256" key="1">
    <source>
        <dbReference type="ARBA" id="ARBA00022490"/>
    </source>
</evidence>
<dbReference type="SUPFAM" id="SSF53335">
    <property type="entry name" value="S-adenosyl-L-methionine-dependent methyltransferases"/>
    <property type="match status" value="1"/>
</dbReference>
<dbReference type="PANTHER" id="PTHR11727:SF7">
    <property type="entry name" value="DIMETHYLADENOSINE TRANSFERASE-RELATED"/>
    <property type="match status" value="1"/>
</dbReference>
<keyword evidence="6 7" id="KW-0694">RNA-binding</keyword>
<evidence type="ECO:0000313" key="10">
    <source>
        <dbReference type="Proteomes" id="UP000265540"/>
    </source>
</evidence>
<proteinExistence type="inferred from homology"/>
<dbReference type="PANTHER" id="PTHR11727">
    <property type="entry name" value="DIMETHYLADENOSINE TRANSFERASE"/>
    <property type="match status" value="1"/>
</dbReference>
<keyword evidence="3 7" id="KW-0489">Methyltransferase</keyword>
<keyword evidence="2" id="KW-0698">rRNA processing</keyword>
<evidence type="ECO:0000256" key="3">
    <source>
        <dbReference type="ARBA" id="ARBA00022603"/>
    </source>
</evidence>
<accession>A0A3A4ZCD2</accession>
<dbReference type="SMART" id="SM00650">
    <property type="entry name" value="rADc"/>
    <property type="match status" value="1"/>
</dbReference>
<dbReference type="EMBL" id="QZJF01000017">
    <property type="protein sequence ID" value="RJR26915.1"/>
    <property type="molecule type" value="Genomic_DNA"/>
</dbReference>
<evidence type="ECO:0000256" key="7">
    <source>
        <dbReference type="PROSITE-ProRule" id="PRU01026"/>
    </source>
</evidence>
<feature type="domain" description="Ribosomal RNA adenine methylase transferase N-terminal" evidence="8">
    <location>
        <begin position="24"/>
        <end position="196"/>
    </location>
</feature>
<dbReference type="GO" id="GO:0052908">
    <property type="term" value="F:16S rRNA (adenine(1518)-N(6)/adenine(1519)-N(6))-dimethyltransferase activity"/>
    <property type="evidence" value="ECO:0007669"/>
    <property type="project" value="UniProtKB-EC"/>
</dbReference>
<dbReference type="EC" id="2.1.1.182" evidence="9"/>
<feature type="binding site" evidence="7">
    <location>
        <position position="44"/>
    </location>
    <ligand>
        <name>S-adenosyl-L-methionine</name>
        <dbReference type="ChEBI" id="CHEBI:59789"/>
    </ligand>
</feature>
<dbReference type="InterPro" id="IPR020598">
    <property type="entry name" value="rRNA_Ade_methylase_Trfase_N"/>
</dbReference>
<dbReference type="InterPro" id="IPR001737">
    <property type="entry name" value="KsgA/Erm"/>
</dbReference>
<feature type="binding site" evidence="7">
    <location>
        <position position="113"/>
    </location>
    <ligand>
        <name>S-adenosyl-L-methionine</name>
        <dbReference type="ChEBI" id="CHEBI:59789"/>
    </ligand>
</feature>
<feature type="binding site" evidence="7">
    <location>
        <position position="94"/>
    </location>
    <ligand>
        <name>S-adenosyl-L-methionine</name>
        <dbReference type="ChEBI" id="CHEBI:59789"/>
    </ligand>
</feature>
<evidence type="ECO:0000256" key="5">
    <source>
        <dbReference type="ARBA" id="ARBA00022691"/>
    </source>
</evidence>
<dbReference type="Pfam" id="PF00398">
    <property type="entry name" value="RrnaAD"/>
    <property type="match status" value="1"/>
</dbReference>
<keyword evidence="4 7" id="KW-0808">Transferase</keyword>
<dbReference type="InterPro" id="IPR023165">
    <property type="entry name" value="rRNA_Ade_diMease-like_C"/>
</dbReference>
<keyword evidence="1" id="KW-0963">Cytoplasm</keyword>
<name>A0A3A4ZCD2_UNCKA</name>
<gene>
    <name evidence="9" type="primary">rsmA</name>
    <name evidence="9" type="ORF">C4561_04015</name>
</gene>
<evidence type="ECO:0000256" key="4">
    <source>
        <dbReference type="ARBA" id="ARBA00022679"/>
    </source>
</evidence>
<dbReference type="Gene3D" id="1.10.8.100">
    <property type="entry name" value="Ribosomal RNA adenine dimethylase-like, domain 2"/>
    <property type="match status" value="1"/>
</dbReference>
<dbReference type="AlphaFoldDB" id="A0A3A4ZCD2"/>
<reference evidence="9 10" key="1">
    <citation type="journal article" date="2017" name="ISME J.">
        <title>Energy and carbon metabolisms in a deep terrestrial subsurface fluid microbial community.</title>
        <authorList>
            <person name="Momper L."/>
            <person name="Jungbluth S.P."/>
            <person name="Lee M.D."/>
            <person name="Amend J.P."/>
        </authorList>
    </citation>
    <scope>NUCLEOTIDE SEQUENCE [LARGE SCALE GENOMIC DNA]</scope>
    <source>
        <strain evidence="9">SURF_46</strain>
    </source>
</reference>
<feature type="binding site" evidence="7">
    <location>
        <position position="19"/>
    </location>
    <ligand>
        <name>S-adenosyl-L-methionine</name>
        <dbReference type="ChEBI" id="CHEBI:59789"/>
    </ligand>
</feature>
<evidence type="ECO:0000259" key="8">
    <source>
        <dbReference type="SMART" id="SM00650"/>
    </source>
</evidence>
<dbReference type="Proteomes" id="UP000265540">
    <property type="component" value="Unassembled WGS sequence"/>
</dbReference>
<dbReference type="GO" id="GO:0005829">
    <property type="term" value="C:cytosol"/>
    <property type="evidence" value="ECO:0007669"/>
    <property type="project" value="TreeGrafter"/>
</dbReference>
<organism evidence="9 10">
    <name type="scientific">candidate division WWE3 bacterium</name>
    <dbReference type="NCBI Taxonomy" id="2053526"/>
    <lineage>
        <taxon>Bacteria</taxon>
        <taxon>Katanobacteria</taxon>
    </lineage>
</organism>
<feature type="binding site" evidence="7">
    <location>
        <position position="69"/>
    </location>
    <ligand>
        <name>S-adenosyl-L-methionine</name>
        <dbReference type="ChEBI" id="CHEBI:59789"/>
    </ligand>
</feature>
<dbReference type="InterPro" id="IPR029063">
    <property type="entry name" value="SAM-dependent_MTases_sf"/>
</dbReference>
<dbReference type="Gene3D" id="3.40.50.150">
    <property type="entry name" value="Vaccinia Virus protein VP39"/>
    <property type="match status" value="1"/>
</dbReference>
<evidence type="ECO:0000256" key="6">
    <source>
        <dbReference type="ARBA" id="ARBA00022884"/>
    </source>
</evidence>
<evidence type="ECO:0000313" key="9">
    <source>
        <dbReference type="EMBL" id="RJR26915.1"/>
    </source>
</evidence>
<dbReference type="GO" id="GO:0003723">
    <property type="term" value="F:RNA binding"/>
    <property type="evidence" value="ECO:0007669"/>
    <property type="project" value="UniProtKB-UniRule"/>
</dbReference>
<sequence>MRYNLAVYEANKNLGQNFLLDYEIAQKLIDLLEINTGEVVVEIGAGLGALTEQLAKKMDSMDFTAYALEIDSRFIPKLESMFVDREKLFIEDADVLSWLPEFETDKPLRILGALPFYITSPILHATVKMHTPPKSAVFVVQKEVGEKISSKVPDASYLSTFVQTFFEVTYVDEISRKLFDPQPNVDGAIIVLKLLEDYPSDIDKEKYEGFLHRAFSNPRKMLNKAFAAEDLERGGIDPSLRAEAVPVEKWVSFFRFFSSAGSDKK</sequence>
<keyword evidence="5 7" id="KW-0949">S-adenosyl-L-methionine</keyword>
<dbReference type="NCBIfam" id="TIGR00755">
    <property type="entry name" value="ksgA"/>
    <property type="match status" value="1"/>
</dbReference>
<dbReference type="PROSITE" id="PS51689">
    <property type="entry name" value="SAM_RNA_A_N6_MT"/>
    <property type="match status" value="1"/>
</dbReference>
<evidence type="ECO:0000256" key="2">
    <source>
        <dbReference type="ARBA" id="ARBA00022552"/>
    </source>
</evidence>
<protein>
    <submittedName>
        <fullName evidence="9">Ribosomal RNA small subunit methyltransferase A</fullName>
        <ecNumber evidence="9">2.1.1.182</ecNumber>
    </submittedName>
</protein>
<comment type="similarity">
    <text evidence="7">Belongs to the class I-like SAM-binding methyltransferase superfamily. rRNA adenine N(6)-methyltransferase family.</text>
</comment>
<dbReference type="InterPro" id="IPR011530">
    <property type="entry name" value="rRNA_adenine_dimethylase"/>
</dbReference>
<feature type="binding site" evidence="7">
    <location>
        <position position="17"/>
    </location>
    <ligand>
        <name>S-adenosyl-L-methionine</name>
        <dbReference type="ChEBI" id="CHEBI:59789"/>
    </ligand>
</feature>
<comment type="caution">
    <text evidence="9">The sequence shown here is derived from an EMBL/GenBank/DDBJ whole genome shotgun (WGS) entry which is preliminary data.</text>
</comment>